<proteinExistence type="predicted"/>
<dbReference type="STRING" id="871968.DESME_08625"/>
<gene>
    <name evidence="2" type="ORF">DESME_08625</name>
</gene>
<dbReference type="KEGG" id="dmt:DESME_08625"/>
<sequence length="241" mass="26512">MKISIFITCLGNMLYPDLGVTMAKIFTRLGHTVDFPDKQACCGQISFNSGYMEDTRAVARNTIDAFEKSEVVVAPSGSCIGMIHHNYPSLFENDPVYLKKANELINKSYEFSQFLVNVLKQPDLGARYKAKVTYHPSCHATRLMGIRDEPLTLLEHIQGVEVVPLPEAQLCCGFGGTFAIKMPVISEAMVQEKAQHVIESGADILTGLDMGCLLNISGYLEKHGHPVPAMHVIQLLGKGIE</sequence>
<dbReference type="GO" id="GO:0016491">
    <property type="term" value="F:oxidoreductase activity"/>
    <property type="evidence" value="ECO:0007669"/>
    <property type="project" value="UniProtKB-ARBA"/>
</dbReference>
<dbReference type="eggNOG" id="COG0247">
    <property type="taxonomic scope" value="Bacteria"/>
</dbReference>
<feature type="domain" description="Cysteine-rich" evidence="1">
    <location>
        <begin position="132"/>
        <end position="216"/>
    </location>
</feature>
<accession>W0EC75</accession>
<dbReference type="OrthoDB" id="9794954at2"/>
<protein>
    <submittedName>
        <fullName evidence="2">Fe-S oxidoreductase</fullName>
    </submittedName>
</protein>
<dbReference type="GO" id="GO:0005829">
    <property type="term" value="C:cytosol"/>
    <property type="evidence" value="ECO:0007669"/>
    <property type="project" value="TreeGrafter"/>
</dbReference>
<keyword evidence="3" id="KW-1185">Reference proteome</keyword>
<dbReference type="InterPro" id="IPR004017">
    <property type="entry name" value="Cys_rich_dom"/>
</dbReference>
<dbReference type="HOGENOM" id="CLU_023081_1_0_9"/>
<evidence type="ECO:0000313" key="2">
    <source>
        <dbReference type="EMBL" id="AHF07133.1"/>
    </source>
</evidence>
<dbReference type="PANTHER" id="PTHR30296">
    <property type="entry name" value="UNCHARACTERIZED PROTEIN YKGE"/>
    <property type="match status" value="1"/>
</dbReference>
<evidence type="ECO:0000259" key="1">
    <source>
        <dbReference type="Pfam" id="PF02754"/>
    </source>
</evidence>
<dbReference type="PANTHER" id="PTHR30296:SF0">
    <property type="entry name" value="LACTATE UTILIZATION PROTEIN A"/>
    <property type="match status" value="1"/>
</dbReference>
<dbReference type="Pfam" id="PF02754">
    <property type="entry name" value="CCG"/>
    <property type="match status" value="2"/>
</dbReference>
<feature type="domain" description="Cysteine-rich" evidence="1">
    <location>
        <begin position="4"/>
        <end position="83"/>
    </location>
</feature>
<dbReference type="AlphaFoldDB" id="W0EC75"/>
<dbReference type="EMBL" id="CP007032">
    <property type="protein sequence ID" value="AHF07133.1"/>
    <property type="molecule type" value="Genomic_DNA"/>
</dbReference>
<dbReference type="Proteomes" id="UP000010847">
    <property type="component" value="Chromosome"/>
</dbReference>
<reference evidence="2 3" key="1">
    <citation type="submission" date="2013-12" db="EMBL/GenBank/DDBJ databases">
        <authorList>
            <consortium name="DOE Joint Genome Institute"/>
            <person name="Smidt H."/>
            <person name="Huntemann M."/>
            <person name="Han J."/>
            <person name="Chen A."/>
            <person name="Kyrpides N."/>
            <person name="Mavromatis K."/>
            <person name="Markowitz V."/>
            <person name="Palaniappan K."/>
            <person name="Ivanova N."/>
            <person name="Schaumberg A."/>
            <person name="Pati A."/>
            <person name="Liolios K."/>
            <person name="Nordberg H.P."/>
            <person name="Cantor M.N."/>
            <person name="Hua S.X."/>
            <person name="Woyke T."/>
        </authorList>
    </citation>
    <scope>NUCLEOTIDE SEQUENCE [LARGE SCALE GENOMIC DNA]</scope>
    <source>
        <strain evidence="3">DSM 15288</strain>
    </source>
</reference>
<name>W0EC75_9FIRM</name>
<dbReference type="RefSeq" id="WP_006718656.1">
    <property type="nucleotide sequence ID" value="NZ_CP007032.1"/>
</dbReference>
<evidence type="ECO:0000313" key="3">
    <source>
        <dbReference type="Proteomes" id="UP000010847"/>
    </source>
</evidence>
<organism evidence="2 3">
    <name type="scientific">Desulfitobacterium metallireducens DSM 15288</name>
    <dbReference type="NCBI Taxonomy" id="871968"/>
    <lineage>
        <taxon>Bacteria</taxon>
        <taxon>Bacillati</taxon>
        <taxon>Bacillota</taxon>
        <taxon>Clostridia</taxon>
        <taxon>Eubacteriales</taxon>
        <taxon>Desulfitobacteriaceae</taxon>
        <taxon>Desulfitobacterium</taxon>
    </lineage>
</organism>